<evidence type="ECO:0000313" key="2">
    <source>
        <dbReference type="Proteomes" id="UP000366872"/>
    </source>
</evidence>
<dbReference type="Proteomes" id="UP000366872">
    <property type="component" value="Unassembled WGS sequence"/>
</dbReference>
<dbReference type="EMBL" id="CAAHFG010000001">
    <property type="protein sequence ID" value="VGO13498.1"/>
    <property type="molecule type" value="Genomic_DNA"/>
</dbReference>
<proteinExistence type="predicted"/>
<evidence type="ECO:0000313" key="1">
    <source>
        <dbReference type="EMBL" id="VGO13498.1"/>
    </source>
</evidence>
<accession>A0A6C2U0K9</accession>
<protein>
    <submittedName>
        <fullName evidence="1">Uncharacterized protein</fullName>
    </submittedName>
</protein>
<sequence length="35" mass="4070">MEMYTEISLGELSDHIDRMLDGKLKERTIVDMEAV</sequence>
<reference evidence="1 2" key="1">
    <citation type="submission" date="2019-04" db="EMBL/GenBank/DDBJ databases">
        <authorList>
            <person name="Van Vliet M D."/>
        </authorList>
    </citation>
    <scope>NUCLEOTIDE SEQUENCE [LARGE SCALE GENOMIC DNA]</scope>
    <source>
        <strain evidence="1 2">F1</strain>
    </source>
</reference>
<keyword evidence="2" id="KW-1185">Reference proteome</keyword>
<dbReference type="AlphaFoldDB" id="A0A6C2U0K9"/>
<name>A0A6C2U0K9_PONDE</name>
<organism evidence="1 2">
    <name type="scientific">Pontiella desulfatans</name>
    <dbReference type="NCBI Taxonomy" id="2750659"/>
    <lineage>
        <taxon>Bacteria</taxon>
        <taxon>Pseudomonadati</taxon>
        <taxon>Kiritimatiellota</taxon>
        <taxon>Kiritimatiellia</taxon>
        <taxon>Kiritimatiellales</taxon>
        <taxon>Pontiellaceae</taxon>
        <taxon>Pontiella</taxon>
    </lineage>
</organism>
<gene>
    <name evidence="1" type="ORF">PDESU_02055</name>
</gene>